<name>A0A7Y4LA59_9BURK</name>
<comment type="subcellular location">
    <subcellularLocation>
        <location evidence="1">Cell membrane</location>
    </subcellularLocation>
</comment>
<dbReference type="PANTHER" id="PTHR35008">
    <property type="entry name" value="BLL4482 PROTEIN-RELATED"/>
    <property type="match status" value="1"/>
</dbReference>
<evidence type="ECO:0000256" key="2">
    <source>
        <dbReference type="ARBA" id="ARBA00022475"/>
    </source>
</evidence>
<feature type="binding site" description="axial binding residue" evidence="10">
    <location>
        <position position="64"/>
    </location>
    <ligand>
        <name>heme c</name>
        <dbReference type="ChEBI" id="CHEBI:61717"/>
        <label>1</label>
    </ligand>
    <ligandPart>
        <name>Fe</name>
        <dbReference type="ChEBI" id="CHEBI:18248"/>
    </ligandPart>
</feature>
<evidence type="ECO:0000256" key="6">
    <source>
        <dbReference type="ARBA" id="ARBA00022737"/>
    </source>
</evidence>
<dbReference type="SUPFAM" id="SSF46626">
    <property type="entry name" value="Cytochrome c"/>
    <property type="match status" value="3"/>
</dbReference>
<keyword evidence="4 10" id="KW-0479">Metal-binding</keyword>
<keyword evidence="7 10" id="KW-0408">Iron</keyword>
<dbReference type="AlphaFoldDB" id="A0A7Y4LA59"/>
<organism evidence="12 13">
    <name type="scientific">Pelistega europaea</name>
    <dbReference type="NCBI Taxonomy" id="106147"/>
    <lineage>
        <taxon>Bacteria</taxon>
        <taxon>Pseudomonadati</taxon>
        <taxon>Pseudomonadota</taxon>
        <taxon>Betaproteobacteria</taxon>
        <taxon>Burkholderiales</taxon>
        <taxon>Alcaligenaceae</taxon>
        <taxon>Pelistega</taxon>
    </lineage>
</organism>
<dbReference type="EMBL" id="JABGBO010000006">
    <property type="protein sequence ID" value="NOL49790.1"/>
    <property type="molecule type" value="Genomic_DNA"/>
</dbReference>
<dbReference type="PANTHER" id="PTHR35008:SF8">
    <property type="entry name" value="ALCOHOL DEHYDROGENASE CYTOCHROME C SUBUNIT"/>
    <property type="match status" value="1"/>
</dbReference>
<evidence type="ECO:0000256" key="7">
    <source>
        <dbReference type="ARBA" id="ARBA00023004"/>
    </source>
</evidence>
<feature type="domain" description="Cytochrome c" evidence="11">
    <location>
        <begin position="192"/>
        <end position="304"/>
    </location>
</feature>
<keyword evidence="6" id="KW-0677">Repeat</keyword>
<gene>
    <name evidence="12" type="ORF">HKX40_06530</name>
</gene>
<feature type="binding site" description="axial binding residue" evidence="10">
    <location>
        <position position="211"/>
    </location>
    <ligand>
        <name>heme c</name>
        <dbReference type="ChEBI" id="CHEBI:61717"/>
        <label>2</label>
    </ligand>
    <ligandPart>
        <name>Fe</name>
        <dbReference type="ChEBI" id="CHEBI:18248"/>
    </ligandPart>
</feature>
<feature type="domain" description="Cytochrome c" evidence="11">
    <location>
        <begin position="328"/>
        <end position="417"/>
    </location>
</feature>
<evidence type="ECO:0000256" key="9">
    <source>
        <dbReference type="PIRSR" id="PIRSR000018-50"/>
    </source>
</evidence>
<feature type="domain" description="Cytochrome c" evidence="11">
    <location>
        <begin position="46"/>
        <end position="149"/>
    </location>
</feature>
<feature type="binding site" description="covalent" evidence="9">
    <location>
        <position position="210"/>
    </location>
    <ligand>
        <name>heme c</name>
        <dbReference type="ChEBI" id="CHEBI:61717"/>
        <label>2</label>
    </ligand>
</feature>
<evidence type="ECO:0000313" key="12">
    <source>
        <dbReference type="EMBL" id="NOL49790.1"/>
    </source>
</evidence>
<comment type="caution">
    <text evidence="12">The sequence shown here is derived from an EMBL/GenBank/DDBJ whole genome shotgun (WGS) entry which is preliminary data.</text>
</comment>
<protein>
    <submittedName>
        <fullName evidence="12">Cytochrome c</fullName>
    </submittedName>
</protein>
<evidence type="ECO:0000313" key="13">
    <source>
        <dbReference type="Proteomes" id="UP000541421"/>
    </source>
</evidence>
<feature type="binding site" description="covalent" evidence="9">
    <location>
        <position position="344"/>
    </location>
    <ligand>
        <name>heme c</name>
        <dbReference type="ChEBI" id="CHEBI:61717"/>
        <label>3</label>
    </ligand>
</feature>
<keyword evidence="13" id="KW-1185">Reference proteome</keyword>
<dbReference type="Pfam" id="PF00034">
    <property type="entry name" value="Cytochrom_C"/>
    <property type="match status" value="2"/>
</dbReference>
<dbReference type="InterPro" id="IPR014353">
    <property type="entry name" value="Membr-bd_ADH_cyt_c"/>
</dbReference>
<keyword evidence="8" id="KW-0472">Membrane</keyword>
<evidence type="ECO:0000259" key="11">
    <source>
        <dbReference type="PROSITE" id="PS51007"/>
    </source>
</evidence>
<dbReference type="InterPro" id="IPR051459">
    <property type="entry name" value="Cytochrome_c-type_DH"/>
</dbReference>
<dbReference type="GO" id="GO:0005886">
    <property type="term" value="C:plasma membrane"/>
    <property type="evidence" value="ECO:0007669"/>
    <property type="project" value="UniProtKB-SubCell"/>
</dbReference>
<feature type="binding site" description="axial binding residue" evidence="10">
    <location>
        <position position="345"/>
    </location>
    <ligand>
        <name>heme c</name>
        <dbReference type="ChEBI" id="CHEBI:61717"/>
        <label>3</label>
    </ligand>
    <ligandPart>
        <name>Fe</name>
        <dbReference type="ChEBI" id="CHEBI:18248"/>
    </ligandPart>
</feature>
<dbReference type="GO" id="GO:0005506">
    <property type="term" value="F:iron ion binding"/>
    <property type="evidence" value="ECO:0007669"/>
    <property type="project" value="InterPro"/>
</dbReference>
<accession>A0A7Y4LA59</accession>
<dbReference type="Gene3D" id="1.10.760.10">
    <property type="entry name" value="Cytochrome c-like domain"/>
    <property type="match status" value="3"/>
</dbReference>
<sequence length="456" mass="49426">MKTFTKTAIAVVVLFGLAYGGAKVVTNSRVDSSNSTITLDSTNQADLIKQGEYVARTADCYACHTAPGGKAMAGGLSMQTPLGAIYSTNITPDKETGIGNYSFADFKNAVQHGVRADGTPLYPAMPYPSYTIMPEEDMKALYAYFMHGVEPVKQANADSTLPPVANWRWPLAYWQMLFAPSRSFEADKSGDQLLNRGKYLVEGPGHCGACHTPRGIAYQEKALSDDGKLYLSGAVIDGWRAKSLRGEDRGLGKWTVEELNEFFSSGRTDITAAFGAMADVVEHSTQYMTPEDINAMSSYLKSLSPSPDKNEKLAAKEDTTTADLLAGKYTSRGAILYSEYCMVCHRSDGNGMPRIFPALNKNSAVTANNPSSTIQITLEGGKMAHTSHDSHAFVMPGFKQLSDMDIAEVLTFIRNSWNNQAPAVTPQEVAHIRHFVNGKAPNLGTDGKPLTGDDHE</sequence>
<keyword evidence="2" id="KW-1003">Cell membrane</keyword>
<keyword evidence="5" id="KW-0732">Signal</keyword>
<feature type="binding site" description="covalent" evidence="9">
    <location>
        <position position="207"/>
    </location>
    <ligand>
        <name>heme c</name>
        <dbReference type="ChEBI" id="CHEBI:61717"/>
        <label>2</label>
    </ligand>
</feature>
<dbReference type="GO" id="GO:0009055">
    <property type="term" value="F:electron transfer activity"/>
    <property type="evidence" value="ECO:0007669"/>
    <property type="project" value="InterPro"/>
</dbReference>
<keyword evidence="3 9" id="KW-0349">Heme</keyword>
<dbReference type="InterPro" id="IPR009056">
    <property type="entry name" value="Cyt_c-like_dom"/>
</dbReference>
<dbReference type="PROSITE" id="PS51007">
    <property type="entry name" value="CYTC"/>
    <property type="match status" value="3"/>
</dbReference>
<evidence type="ECO:0000256" key="4">
    <source>
        <dbReference type="ARBA" id="ARBA00022723"/>
    </source>
</evidence>
<evidence type="ECO:0000256" key="8">
    <source>
        <dbReference type="ARBA" id="ARBA00023136"/>
    </source>
</evidence>
<evidence type="ECO:0000256" key="5">
    <source>
        <dbReference type="ARBA" id="ARBA00022729"/>
    </source>
</evidence>
<reference evidence="12 13" key="1">
    <citation type="submission" date="2020-05" db="EMBL/GenBank/DDBJ databases">
        <authorList>
            <person name="Niu N."/>
        </authorList>
    </citation>
    <scope>NUCLEOTIDE SEQUENCE [LARGE SCALE GENOMIC DNA]</scope>
    <source>
        <strain evidence="12 13">LMG10982</strain>
    </source>
</reference>
<dbReference type="InterPro" id="IPR036909">
    <property type="entry name" value="Cyt_c-like_dom_sf"/>
</dbReference>
<dbReference type="RefSeq" id="WP_171588770.1">
    <property type="nucleotide sequence ID" value="NZ_JABGBO010000006.1"/>
</dbReference>
<comment type="cofactor">
    <cofactor evidence="9">
        <name>heme c</name>
        <dbReference type="ChEBI" id="CHEBI:61717"/>
    </cofactor>
    <text evidence="9">Binds 3 heme c groups covalently per subunit.</text>
</comment>
<feature type="binding site" description="covalent" evidence="9">
    <location>
        <position position="60"/>
    </location>
    <ligand>
        <name>heme c</name>
        <dbReference type="ChEBI" id="CHEBI:61717"/>
        <label>1</label>
    </ligand>
</feature>
<proteinExistence type="predicted"/>
<evidence type="ECO:0000256" key="10">
    <source>
        <dbReference type="PIRSR" id="PIRSR000018-51"/>
    </source>
</evidence>
<dbReference type="PIRSF" id="PIRSF000018">
    <property type="entry name" value="Mb_ADH_cyt_c"/>
    <property type="match status" value="1"/>
</dbReference>
<dbReference type="GO" id="GO:0016614">
    <property type="term" value="F:oxidoreductase activity, acting on CH-OH group of donors"/>
    <property type="evidence" value="ECO:0007669"/>
    <property type="project" value="InterPro"/>
</dbReference>
<feature type="binding site" description="covalent" evidence="9">
    <location>
        <position position="341"/>
    </location>
    <ligand>
        <name>heme c</name>
        <dbReference type="ChEBI" id="CHEBI:61717"/>
        <label>3</label>
    </ligand>
</feature>
<dbReference type="Proteomes" id="UP000541421">
    <property type="component" value="Unassembled WGS sequence"/>
</dbReference>
<evidence type="ECO:0000256" key="3">
    <source>
        <dbReference type="ARBA" id="ARBA00022617"/>
    </source>
</evidence>
<evidence type="ECO:0000256" key="1">
    <source>
        <dbReference type="ARBA" id="ARBA00004236"/>
    </source>
</evidence>
<dbReference type="GO" id="GO:0020037">
    <property type="term" value="F:heme binding"/>
    <property type="evidence" value="ECO:0007669"/>
    <property type="project" value="InterPro"/>
</dbReference>
<feature type="binding site" description="covalent" evidence="9">
    <location>
        <position position="63"/>
    </location>
    <ligand>
        <name>heme c</name>
        <dbReference type="ChEBI" id="CHEBI:61717"/>
        <label>1</label>
    </ligand>
</feature>